<comment type="caution">
    <text evidence="3">The sequence shown here is derived from an EMBL/GenBank/DDBJ whole genome shotgun (WGS) entry which is preliminary data.</text>
</comment>
<dbReference type="InterPro" id="IPR016024">
    <property type="entry name" value="ARM-type_fold"/>
</dbReference>
<sequence>MDSNNNLSYQRILIEIESLTEESIQLVYDIFLKGLNKCTQESSRIYFIHLMSDSLIKRSDNLLTDTIILNHGLYIYFQLYLSNLLKLLHDEKKLNTQNKEPFQSVTRLLTKIIRAASKNDEKVYALKTWLLNKTFMTLLNYCIEDVSADDYYMYGDSTLPSLGLLIDAFQLFQSGREDITDEPNLMILLGSVIKCLTSDDYLITFKQIKMDETEFTKNEKFLFVTCPLYLIGYVGKQQETLYYSMLNRMIEQYNVLFDIFVPYAKCWKQKHMLALKYIIDILNVAIKFESCRLLICERFSKIIIHIMNILSEPNLLKIRLTDNPEKELILSSIHVLLNLIHEEKILTIVKDKKSIQSIIKLTNLKNHHIQFAAYRILANIMDDKNLNETLVHSNKLKTFFIDPLQEALNQECKSNEFISSLLLTLKELIQHKVIEQELVEQNGLTVLAMCINEDNPLILRISLDILSKIITTNQQAAQILMQNDTFVAQLKSLITSSYDDDIIRKMARLICTNLGKDELRKSSKDWSTANVMAVKQFFQRRQPKRHEDLINIASTEANTISDFVPNTERNAARRPPSKSVLYRQQVEETSVYIGEGDKSFATTNTTVVRNSKRSYVNDIMISYSHKDQQLCHQIYDQLIKHNFRVWIDKQNMHVGVLQSMSSAVENSEIVLLCMSDAYVESPSCEQEANYAWQLKRHLIPLKVKTKFKADGWLGILISGKIYIDFTKTSFDDAFTKLLDEIQHHQQKELFTLNIATNSSVNVEQQITERSFTSYTDKNIECWTKEDVSNFFKDEPLHIMKPLFENMDGQALIEFYNNYENGFEETSYQSLCTQLYQQPYGVQLPVNSYYIFLGKLKRYIPVEPIIHTSSLPPRQRITFRDKNRGSSSSYGTETKEIAVLSLEPENNVSGSNNSTKSN</sequence>
<dbReference type="EMBL" id="CAJOBC010082599">
    <property type="protein sequence ID" value="CAF4288765.1"/>
    <property type="molecule type" value="Genomic_DNA"/>
</dbReference>
<dbReference type="AlphaFoldDB" id="A0A815KDS2"/>
<evidence type="ECO:0000313" key="4">
    <source>
        <dbReference type="EMBL" id="CAF4288765.1"/>
    </source>
</evidence>
<dbReference type="PANTHER" id="PTHR46270">
    <property type="entry name" value="ARMADILLO-TYPE FOLD-RELATED"/>
    <property type="match status" value="1"/>
</dbReference>
<dbReference type="Proteomes" id="UP000681722">
    <property type="component" value="Unassembled WGS sequence"/>
</dbReference>
<name>A0A815KDS2_9BILA</name>
<evidence type="ECO:0000313" key="5">
    <source>
        <dbReference type="Proteomes" id="UP000663829"/>
    </source>
</evidence>
<dbReference type="EMBL" id="CAJNOQ010017187">
    <property type="protein sequence ID" value="CAF1394509.1"/>
    <property type="molecule type" value="Genomic_DNA"/>
</dbReference>
<evidence type="ECO:0000313" key="3">
    <source>
        <dbReference type="EMBL" id="CAF1394509.1"/>
    </source>
</evidence>
<dbReference type="InterPro" id="IPR000157">
    <property type="entry name" value="TIR_dom"/>
</dbReference>
<dbReference type="PROSITE" id="PS50104">
    <property type="entry name" value="TIR"/>
    <property type="match status" value="1"/>
</dbReference>
<evidence type="ECO:0000256" key="1">
    <source>
        <dbReference type="SAM" id="MobiDB-lite"/>
    </source>
</evidence>
<dbReference type="SUPFAM" id="SSF48371">
    <property type="entry name" value="ARM repeat"/>
    <property type="match status" value="1"/>
</dbReference>
<dbReference type="OrthoDB" id="9978456at2759"/>
<dbReference type="Gene3D" id="3.40.50.10140">
    <property type="entry name" value="Toll/interleukin-1 receptor homology (TIR) domain"/>
    <property type="match status" value="1"/>
</dbReference>
<feature type="domain" description="TIR" evidence="2">
    <location>
        <begin position="615"/>
        <end position="749"/>
    </location>
</feature>
<accession>A0A815KDS2</accession>
<feature type="region of interest" description="Disordered" evidence="1">
    <location>
        <begin position="875"/>
        <end position="895"/>
    </location>
</feature>
<evidence type="ECO:0000259" key="2">
    <source>
        <dbReference type="PROSITE" id="PS50104"/>
    </source>
</evidence>
<protein>
    <recommendedName>
        <fullName evidence="2">TIR domain-containing protein</fullName>
    </recommendedName>
</protein>
<dbReference type="Proteomes" id="UP000663829">
    <property type="component" value="Unassembled WGS sequence"/>
</dbReference>
<dbReference type="PANTHER" id="PTHR46270:SF2">
    <property type="entry name" value="TIR DOMAIN-CONTAINING PROTEIN"/>
    <property type="match status" value="1"/>
</dbReference>
<dbReference type="InterPro" id="IPR011989">
    <property type="entry name" value="ARM-like"/>
</dbReference>
<dbReference type="Gene3D" id="1.25.10.10">
    <property type="entry name" value="Leucine-rich Repeat Variant"/>
    <property type="match status" value="1"/>
</dbReference>
<organism evidence="3 5">
    <name type="scientific">Didymodactylos carnosus</name>
    <dbReference type="NCBI Taxonomy" id="1234261"/>
    <lineage>
        <taxon>Eukaryota</taxon>
        <taxon>Metazoa</taxon>
        <taxon>Spiralia</taxon>
        <taxon>Gnathifera</taxon>
        <taxon>Rotifera</taxon>
        <taxon>Eurotatoria</taxon>
        <taxon>Bdelloidea</taxon>
        <taxon>Philodinida</taxon>
        <taxon>Philodinidae</taxon>
        <taxon>Didymodactylos</taxon>
    </lineage>
</organism>
<gene>
    <name evidence="3" type="ORF">GPM918_LOCUS32961</name>
    <name evidence="4" type="ORF">SRO942_LOCUS33634</name>
</gene>
<dbReference type="Pfam" id="PF13676">
    <property type="entry name" value="TIR_2"/>
    <property type="match status" value="1"/>
</dbReference>
<dbReference type="InterPro" id="IPR035897">
    <property type="entry name" value="Toll_tir_struct_dom_sf"/>
</dbReference>
<dbReference type="GO" id="GO:0007165">
    <property type="term" value="P:signal transduction"/>
    <property type="evidence" value="ECO:0007669"/>
    <property type="project" value="InterPro"/>
</dbReference>
<reference evidence="3" key="1">
    <citation type="submission" date="2021-02" db="EMBL/GenBank/DDBJ databases">
        <authorList>
            <person name="Nowell W R."/>
        </authorList>
    </citation>
    <scope>NUCLEOTIDE SEQUENCE</scope>
</reference>
<keyword evidence="5" id="KW-1185">Reference proteome</keyword>
<proteinExistence type="predicted"/>
<dbReference type="SUPFAM" id="SSF52200">
    <property type="entry name" value="Toll/Interleukin receptor TIR domain"/>
    <property type="match status" value="1"/>
</dbReference>